<accession>A0A0W1AZS5</accession>
<dbReference type="NCBIfam" id="TIGR00912">
    <property type="entry name" value="2A0309"/>
    <property type="match status" value="1"/>
</dbReference>
<reference evidence="9 10" key="1">
    <citation type="journal article" date="2015" name="Int. Biodeterior. Biodegradation">
        <title>Physiological and genetic screening methods for the isolation of methyl tert-butyl ether-degrading bacteria for bioremediation purposes.</title>
        <authorList>
            <person name="Guisado I.M."/>
            <person name="Purswani J."/>
            <person name="Gonzalez Lopez J."/>
            <person name="Pozo C."/>
        </authorList>
    </citation>
    <scope>NUCLEOTIDE SEQUENCE [LARGE SCALE GENOMIC DNA]</scope>
    <source>
        <strain evidence="9 10">SH7</strain>
    </source>
</reference>
<comment type="subcellular location">
    <subcellularLocation>
        <location evidence="1">Membrane</location>
        <topology evidence="1">Multi-pass membrane protein</topology>
    </subcellularLocation>
</comment>
<dbReference type="AlphaFoldDB" id="A0A0W1AZS5"/>
<protein>
    <submittedName>
        <fullName evidence="9">Spore gernimation protein</fullName>
    </submittedName>
</protein>
<name>A0A0W1AZS5_9BACL</name>
<feature type="transmembrane region" description="Helical" evidence="8">
    <location>
        <begin position="279"/>
        <end position="298"/>
    </location>
</feature>
<evidence type="ECO:0000256" key="2">
    <source>
        <dbReference type="ARBA" id="ARBA00007998"/>
    </source>
</evidence>
<dbReference type="PANTHER" id="PTHR34975">
    <property type="entry name" value="SPORE GERMINATION PROTEIN A2"/>
    <property type="match status" value="1"/>
</dbReference>
<keyword evidence="5 8" id="KW-0812">Transmembrane</keyword>
<organism evidence="9 10">
    <name type="scientific">Paenibacillus etheri</name>
    <dbReference type="NCBI Taxonomy" id="1306852"/>
    <lineage>
        <taxon>Bacteria</taxon>
        <taxon>Bacillati</taxon>
        <taxon>Bacillota</taxon>
        <taxon>Bacilli</taxon>
        <taxon>Bacillales</taxon>
        <taxon>Paenibacillaceae</taxon>
        <taxon>Paenibacillus</taxon>
    </lineage>
</organism>
<dbReference type="GO" id="GO:0016020">
    <property type="term" value="C:membrane"/>
    <property type="evidence" value="ECO:0007669"/>
    <property type="project" value="UniProtKB-SubCell"/>
</dbReference>
<feature type="transmembrane region" description="Helical" evidence="8">
    <location>
        <begin position="20"/>
        <end position="41"/>
    </location>
</feature>
<keyword evidence="10" id="KW-1185">Reference proteome</keyword>
<comment type="caution">
    <text evidence="9">The sequence shown here is derived from an EMBL/GenBank/DDBJ whole genome shotgun (WGS) entry which is preliminary data.</text>
</comment>
<evidence type="ECO:0000256" key="7">
    <source>
        <dbReference type="ARBA" id="ARBA00023136"/>
    </source>
</evidence>
<comment type="similarity">
    <text evidence="2">Belongs to the amino acid-polyamine-organocation (APC) superfamily. Spore germination protein (SGP) (TC 2.A.3.9) family.</text>
</comment>
<feature type="transmembrane region" description="Helical" evidence="8">
    <location>
        <begin position="222"/>
        <end position="244"/>
    </location>
</feature>
<sequence>MVRFFRRVRKIKTKITFIQAIMIIMLSTGLLNHVIIIPILLDAAKRDAWISVLLTGACSLVWIFILHISTTKIKKEHLFDWLAKAYHPIVSRILAGVASVYLFALCMLTTRDTVYWVHLTFSPQTPILILTFVLLLISVINAYLGIHSLANTAGILLPFVIILGFFIMFSNTTHKDYSLLKPILEHGMQPVWHGTVYVGAGFVEVIMLFFMQHHIKSRLSYLSFMLMILLILGLTMGPIIGAIVEFGPDEAEKLRFPAYEEWRLLTIGRYIEHLDFFSVYQWFSGAFLRISLTMFLIIDILQIKSKKVKMLVLESISLAIVMFTAIPFSDQFFLNMLSIYVLPFSLWVVLAFSVIVAVLIILAQRKGKVTS</sequence>
<feature type="transmembrane region" description="Helical" evidence="8">
    <location>
        <begin position="153"/>
        <end position="171"/>
    </location>
</feature>
<evidence type="ECO:0000256" key="5">
    <source>
        <dbReference type="ARBA" id="ARBA00022692"/>
    </source>
</evidence>
<evidence type="ECO:0000256" key="6">
    <source>
        <dbReference type="ARBA" id="ARBA00022989"/>
    </source>
</evidence>
<keyword evidence="3" id="KW-0813">Transport</keyword>
<proteinExistence type="inferred from homology"/>
<dbReference type="PANTHER" id="PTHR34975:SF2">
    <property type="entry name" value="SPORE GERMINATION PROTEIN A2"/>
    <property type="match status" value="1"/>
</dbReference>
<keyword evidence="6 8" id="KW-1133">Transmembrane helix</keyword>
<keyword evidence="7 8" id="KW-0472">Membrane</keyword>
<dbReference type="GO" id="GO:0009847">
    <property type="term" value="P:spore germination"/>
    <property type="evidence" value="ECO:0007669"/>
    <property type="project" value="InterPro"/>
</dbReference>
<evidence type="ECO:0000256" key="1">
    <source>
        <dbReference type="ARBA" id="ARBA00004141"/>
    </source>
</evidence>
<evidence type="ECO:0000313" key="9">
    <source>
        <dbReference type="EMBL" id="KTD86797.1"/>
    </source>
</evidence>
<evidence type="ECO:0000256" key="3">
    <source>
        <dbReference type="ARBA" id="ARBA00022448"/>
    </source>
</evidence>
<gene>
    <name evidence="9" type="ORF">UQ64_15295</name>
</gene>
<evidence type="ECO:0000256" key="4">
    <source>
        <dbReference type="ARBA" id="ARBA00022544"/>
    </source>
</evidence>
<feature type="transmembrane region" description="Helical" evidence="8">
    <location>
        <begin position="125"/>
        <end position="146"/>
    </location>
</feature>
<feature type="transmembrane region" description="Helical" evidence="8">
    <location>
        <begin position="89"/>
        <end position="110"/>
    </location>
</feature>
<keyword evidence="4" id="KW-0309">Germination</keyword>
<feature type="transmembrane region" description="Helical" evidence="8">
    <location>
        <begin position="191"/>
        <end position="210"/>
    </location>
</feature>
<dbReference type="InterPro" id="IPR004761">
    <property type="entry name" value="Spore_GerAB"/>
</dbReference>
<dbReference type="Proteomes" id="UP000054709">
    <property type="component" value="Unassembled WGS sequence"/>
</dbReference>
<feature type="transmembrane region" description="Helical" evidence="8">
    <location>
        <begin position="310"/>
        <end position="328"/>
    </location>
</feature>
<feature type="transmembrane region" description="Helical" evidence="8">
    <location>
        <begin position="47"/>
        <end position="68"/>
    </location>
</feature>
<feature type="transmembrane region" description="Helical" evidence="8">
    <location>
        <begin position="340"/>
        <end position="363"/>
    </location>
</feature>
<evidence type="ECO:0000313" key="10">
    <source>
        <dbReference type="Proteomes" id="UP000054709"/>
    </source>
</evidence>
<dbReference type="EMBL" id="LCZJ02000019">
    <property type="protein sequence ID" value="KTD86797.1"/>
    <property type="molecule type" value="Genomic_DNA"/>
</dbReference>
<evidence type="ECO:0000256" key="8">
    <source>
        <dbReference type="SAM" id="Phobius"/>
    </source>
</evidence>
<dbReference type="Pfam" id="PF03845">
    <property type="entry name" value="Spore_permease"/>
    <property type="match status" value="1"/>
</dbReference>